<evidence type="ECO:0000313" key="2">
    <source>
        <dbReference type="Proteomes" id="UP000541558"/>
    </source>
</evidence>
<reference evidence="1 2" key="1">
    <citation type="journal article" date="2020" name="ISME J.">
        <title>Uncovering the hidden diversity of litter-decomposition mechanisms in mushroom-forming fungi.</title>
        <authorList>
            <person name="Floudas D."/>
            <person name="Bentzer J."/>
            <person name="Ahren D."/>
            <person name="Johansson T."/>
            <person name="Persson P."/>
            <person name="Tunlid A."/>
        </authorList>
    </citation>
    <scope>NUCLEOTIDE SEQUENCE [LARGE SCALE GENOMIC DNA]</scope>
    <source>
        <strain evidence="1 2">CBS 175.51</strain>
    </source>
</reference>
<dbReference type="EMBL" id="JAACJK010000001">
    <property type="protein sequence ID" value="KAF5342675.1"/>
    <property type="molecule type" value="Genomic_DNA"/>
</dbReference>
<comment type="caution">
    <text evidence="1">The sequence shown here is derived from an EMBL/GenBank/DDBJ whole genome shotgun (WGS) entry which is preliminary data.</text>
</comment>
<protein>
    <submittedName>
        <fullName evidence="1">Uncharacterized protein</fullName>
    </submittedName>
</protein>
<name>A0A8H5CJ19_9AGAR</name>
<proteinExistence type="predicted"/>
<gene>
    <name evidence="1" type="ORF">D9611_001285</name>
</gene>
<dbReference type="AlphaFoldDB" id="A0A8H5CJ19"/>
<dbReference type="Proteomes" id="UP000541558">
    <property type="component" value="Unassembled WGS sequence"/>
</dbReference>
<keyword evidence="2" id="KW-1185">Reference proteome</keyword>
<sequence length="75" mass="8449">MLYTLARSCISALTLRQDHAIPPLVHSSSVRENTGTFHLPEILYCGNFAQPVLDFVNGVFGRISRCQVVLRELFE</sequence>
<dbReference type="OrthoDB" id="10529314at2759"/>
<organism evidence="1 2">
    <name type="scientific">Ephemerocybe angulata</name>
    <dbReference type="NCBI Taxonomy" id="980116"/>
    <lineage>
        <taxon>Eukaryota</taxon>
        <taxon>Fungi</taxon>
        <taxon>Dikarya</taxon>
        <taxon>Basidiomycota</taxon>
        <taxon>Agaricomycotina</taxon>
        <taxon>Agaricomycetes</taxon>
        <taxon>Agaricomycetidae</taxon>
        <taxon>Agaricales</taxon>
        <taxon>Agaricineae</taxon>
        <taxon>Psathyrellaceae</taxon>
        <taxon>Ephemerocybe</taxon>
    </lineage>
</organism>
<evidence type="ECO:0000313" key="1">
    <source>
        <dbReference type="EMBL" id="KAF5342675.1"/>
    </source>
</evidence>
<accession>A0A8H5CJ19</accession>